<evidence type="ECO:0000256" key="3">
    <source>
        <dbReference type="ARBA" id="ARBA00008105"/>
    </source>
</evidence>
<evidence type="ECO:0000256" key="1">
    <source>
        <dbReference type="ARBA" id="ARBA00004099"/>
    </source>
</evidence>
<dbReference type="GO" id="GO:0032040">
    <property type="term" value="C:small-subunit processome"/>
    <property type="evidence" value="ECO:0007669"/>
    <property type="project" value="InterPro"/>
</dbReference>
<evidence type="ECO:0000313" key="7">
    <source>
        <dbReference type="EMBL" id="KAK4221826.1"/>
    </source>
</evidence>
<keyword evidence="8" id="KW-1185">Reference proteome</keyword>
<dbReference type="PANTHER" id="PTHR12838:SF0">
    <property type="entry name" value="U3 SMALL NUCLEOLAR RNA-ASSOCIATED PROTEIN 11-RELATED"/>
    <property type="match status" value="1"/>
</dbReference>
<comment type="caution">
    <text evidence="7">The sequence shown here is derived from an EMBL/GenBank/DDBJ whole genome shotgun (WGS) entry which is preliminary data.</text>
</comment>
<reference evidence="7" key="2">
    <citation type="submission" date="2023-05" db="EMBL/GenBank/DDBJ databases">
        <authorList>
            <consortium name="Lawrence Berkeley National Laboratory"/>
            <person name="Steindorff A."/>
            <person name="Hensen N."/>
            <person name="Bonometti L."/>
            <person name="Westerberg I."/>
            <person name="Brannstrom I.O."/>
            <person name="Guillou S."/>
            <person name="Cros-Aarteil S."/>
            <person name="Calhoun S."/>
            <person name="Haridas S."/>
            <person name="Kuo A."/>
            <person name="Mondo S."/>
            <person name="Pangilinan J."/>
            <person name="Riley R."/>
            <person name="Labutti K."/>
            <person name="Andreopoulos B."/>
            <person name="Lipzen A."/>
            <person name="Chen C."/>
            <person name="Yanf M."/>
            <person name="Daum C."/>
            <person name="Ng V."/>
            <person name="Clum A."/>
            <person name="Ohm R."/>
            <person name="Martin F."/>
            <person name="Silar P."/>
            <person name="Natvig D."/>
            <person name="Lalanne C."/>
            <person name="Gautier V."/>
            <person name="Ament-Velasquez S.L."/>
            <person name="Kruys A."/>
            <person name="Hutchinson M.I."/>
            <person name="Powell A.J."/>
            <person name="Barry K."/>
            <person name="Miller A.N."/>
            <person name="Grigoriev I.V."/>
            <person name="Debuchy R."/>
            <person name="Gladieux P."/>
            <person name="Thoren M.H."/>
            <person name="Johannesson H."/>
        </authorList>
    </citation>
    <scope>NUCLEOTIDE SEQUENCE</scope>
    <source>
        <strain evidence="7">CBS 990.96</strain>
    </source>
</reference>
<keyword evidence="5" id="KW-0539">Nucleus</keyword>
<feature type="compositionally biased region" description="Acidic residues" evidence="6">
    <location>
        <begin position="109"/>
        <end position="120"/>
    </location>
</feature>
<proteinExistence type="inferred from homology"/>
<protein>
    <submittedName>
        <fullName evidence="7">Small-subunit processome</fullName>
    </submittedName>
</protein>
<dbReference type="Proteomes" id="UP001301958">
    <property type="component" value="Unassembled WGS sequence"/>
</dbReference>
<feature type="compositionally biased region" description="Basic and acidic residues" evidence="6">
    <location>
        <begin position="13"/>
        <end position="25"/>
    </location>
</feature>
<feature type="region of interest" description="Disordered" evidence="6">
    <location>
        <begin position="101"/>
        <end position="125"/>
    </location>
</feature>
<dbReference type="GO" id="GO:0006364">
    <property type="term" value="P:rRNA processing"/>
    <property type="evidence" value="ECO:0007669"/>
    <property type="project" value="UniProtKB-KW"/>
</dbReference>
<evidence type="ECO:0000256" key="2">
    <source>
        <dbReference type="ARBA" id="ARBA00004604"/>
    </source>
</evidence>
<dbReference type="InterPro" id="IPR007144">
    <property type="entry name" value="SSU_processome_Utp11"/>
</dbReference>
<feature type="compositionally biased region" description="Basic residues" evidence="6">
    <location>
        <begin position="177"/>
        <end position="189"/>
    </location>
</feature>
<dbReference type="Pfam" id="PF03998">
    <property type="entry name" value="Utp11"/>
    <property type="match status" value="1"/>
</dbReference>
<evidence type="ECO:0000256" key="4">
    <source>
        <dbReference type="ARBA" id="ARBA00022552"/>
    </source>
</evidence>
<comment type="function">
    <text evidence="1">Involved in nucleolar processing of pre-18S ribosomal RNA.</text>
</comment>
<evidence type="ECO:0000313" key="8">
    <source>
        <dbReference type="Proteomes" id="UP001301958"/>
    </source>
</evidence>
<evidence type="ECO:0000256" key="5">
    <source>
        <dbReference type="ARBA" id="ARBA00023242"/>
    </source>
</evidence>
<name>A0AAN7BDK2_9PEZI</name>
<reference evidence="7" key="1">
    <citation type="journal article" date="2023" name="Mol. Phylogenet. Evol.">
        <title>Genome-scale phylogeny and comparative genomics of the fungal order Sordariales.</title>
        <authorList>
            <person name="Hensen N."/>
            <person name="Bonometti L."/>
            <person name="Westerberg I."/>
            <person name="Brannstrom I.O."/>
            <person name="Guillou S."/>
            <person name="Cros-Aarteil S."/>
            <person name="Calhoun S."/>
            <person name="Haridas S."/>
            <person name="Kuo A."/>
            <person name="Mondo S."/>
            <person name="Pangilinan J."/>
            <person name="Riley R."/>
            <person name="LaButti K."/>
            <person name="Andreopoulos B."/>
            <person name="Lipzen A."/>
            <person name="Chen C."/>
            <person name="Yan M."/>
            <person name="Daum C."/>
            <person name="Ng V."/>
            <person name="Clum A."/>
            <person name="Steindorff A."/>
            <person name="Ohm R.A."/>
            <person name="Martin F."/>
            <person name="Silar P."/>
            <person name="Natvig D.O."/>
            <person name="Lalanne C."/>
            <person name="Gautier V."/>
            <person name="Ament-Velasquez S.L."/>
            <person name="Kruys A."/>
            <person name="Hutchinson M.I."/>
            <person name="Powell A.J."/>
            <person name="Barry K."/>
            <person name="Miller A.N."/>
            <person name="Grigoriev I.V."/>
            <person name="Debuchy R."/>
            <person name="Gladieux P."/>
            <person name="Hiltunen Thoren M."/>
            <person name="Johannesson H."/>
        </authorList>
    </citation>
    <scope>NUCLEOTIDE SEQUENCE</scope>
    <source>
        <strain evidence="7">CBS 990.96</strain>
    </source>
</reference>
<evidence type="ECO:0000256" key="6">
    <source>
        <dbReference type="SAM" id="MobiDB-lite"/>
    </source>
</evidence>
<dbReference type="PANTHER" id="PTHR12838">
    <property type="entry name" value="U3 SMALL NUCLEOLAR RNA-ASSOCIATED PROTEIN 11"/>
    <property type="match status" value="1"/>
</dbReference>
<feature type="region of interest" description="Disordered" evidence="6">
    <location>
        <begin position="167"/>
        <end position="189"/>
    </location>
</feature>
<accession>A0AAN7BDK2</accession>
<organism evidence="7 8">
    <name type="scientific">Podospora fimiseda</name>
    <dbReference type="NCBI Taxonomy" id="252190"/>
    <lineage>
        <taxon>Eukaryota</taxon>
        <taxon>Fungi</taxon>
        <taxon>Dikarya</taxon>
        <taxon>Ascomycota</taxon>
        <taxon>Pezizomycotina</taxon>
        <taxon>Sordariomycetes</taxon>
        <taxon>Sordariomycetidae</taxon>
        <taxon>Sordariales</taxon>
        <taxon>Podosporaceae</taxon>
        <taxon>Podospora</taxon>
    </lineage>
</organism>
<comment type="subcellular location">
    <subcellularLocation>
        <location evidence="2">Nucleus</location>
        <location evidence="2">Nucleolus</location>
    </subcellularLocation>
</comment>
<keyword evidence="4" id="KW-0698">rRNA processing</keyword>
<gene>
    <name evidence="7" type="ORF">QBC38DRAFT_491287</name>
</gene>
<comment type="similarity">
    <text evidence="3">Belongs to the UTP11 family.</text>
</comment>
<dbReference type="AlphaFoldDB" id="A0AAN7BDK2"/>
<sequence length="189" mass="21462">MMSRKGPGASITRGKEFDGKVHGDRGNKAMDVDLVRLLKTQDLGYVRTLRSVALKEVKGLEERWILAGGLEEEDEGWDSEEDEPGKVKKIVFADGVEEREEKLKREMRGDEDEDEEMEDNDEKKFEAERKAKNLEKLKGKLTAAKKKLKALTEAERELEITQAKMAKTATSGGVTKKSGRKIKVRERKR</sequence>
<feature type="region of interest" description="Disordered" evidence="6">
    <location>
        <begin position="1"/>
        <end position="25"/>
    </location>
</feature>
<dbReference type="EMBL" id="MU865512">
    <property type="protein sequence ID" value="KAK4221826.1"/>
    <property type="molecule type" value="Genomic_DNA"/>
</dbReference>